<feature type="transmembrane region" description="Helical" evidence="1">
    <location>
        <begin position="34"/>
        <end position="57"/>
    </location>
</feature>
<dbReference type="Proteomes" id="UP000178472">
    <property type="component" value="Unassembled WGS sequence"/>
</dbReference>
<keyword evidence="1" id="KW-0472">Membrane</keyword>
<feature type="transmembrane region" description="Helical" evidence="1">
    <location>
        <begin position="97"/>
        <end position="122"/>
    </location>
</feature>
<evidence type="ECO:0000256" key="1">
    <source>
        <dbReference type="SAM" id="Phobius"/>
    </source>
</evidence>
<dbReference type="EMBL" id="MHLT01000005">
    <property type="protein sequence ID" value="OGZ17227.1"/>
    <property type="molecule type" value="Genomic_DNA"/>
</dbReference>
<sequence length="131" mass="14637">MLKDGWFLFLFVVLAGIALGHFWGIYALGYWSLWWFDIVTHFLGGLWVGGMALWLLAKGSKRSNTYVYWAGMVAAFLVGVGWEVFEVVTDPLLSGDVGYLSDTICDLFTDTAGGLLAALLFLRSREKMNKL</sequence>
<keyword evidence="1" id="KW-0812">Transmembrane</keyword>
<feature type="transmembrane region" description="Helical" evidence="1">
    <location>
        <begin position="66"/>
        <end position="85"/>
    </location>
</feature>
<dbReference type="AlphaFoldDB" id="A0A1G2DUF4"/>
<evidence type="ECO:0000313" key="2">
    <source>
        <dbReference type="EMBL" id="OGZ17227.1"/>
    </source>
</evidence>
<evidence type="ECO:0008006" key="4">
    <source>
        <dbReference type="Google" id="ProtNLM"/>
    </source>
</evidence>
<keyword evidence="1" id="KW-1133">Transmembrane helix</keyword>
<reference evidence="2 3" key="1">
    <citation type="journal article" date="2016" name="Nat. Commun.">
        <title>Thousands of microbial genomes shed light on interconnected biogeochemical processes in an aquifer system.</title>
        <authorList>
            <person name="Anantharaman K."/>
            <person name="Brown C.T."/>
            <person name="Hug L.A."/>
            <person name="Sharon I."/>
            <person name="Castelle C.J."/>
            <person name="Probst A.J."/>
            <person name="Thomas B.C."/>
            <person name="Singh A."/>
            <person name="Wilkins M.J."/>
            <person name="Karaoz U."/>
            <person name="Brodie E.L."/>
            <person name="Williams K.H."/>
            <person name="Hubbard S.S."/>
            <person name="Banfield J.F."/>
        </authorList>
    </citation>
    <scope>NUCLEOTIDE SEQUENCE [LARGE SCALE GENOMIC DNA]</scope>
</reference>
<dbReference type="Pfam" id="PF09997">
    <property type="entry name" value="DUF2238"/>
    <property type="match status" value="1"/>
</dbReference>
<proteinExistence type="predicted"/>
<comment type="caution">
    <text evidence="2">The sequence shown here is derived from an EMBL/GenBank/DDBJ whole genome shotgun (WGS) entry which is preliminary data.</text>
</comment>
<gene>
    <name evidence="2" type="ORF">A3G11_00705</name>
</gene>
<dbReference type="InterPro" id="IPR014509">
    <property type="entry name" value="YjdF-like"/>
</dbReference>
<organism evidence="2 3">
    <name type="scientific">Candidatus Lloydbacteria bacterium RIFCSPLOWO2_12_FULL_51_9</name>
    <dbReference type="NCBI Taxonomy" id="1798669"/>
    <lineage>
        <taxon>Bacteria</taxon>
        <taxon>Candidatus Lloydiibacteriota</taxon>
    </lineage>
</organism>
<feature type="transmembrane region" description="Helical" evidence="1">
    <location>
        <begin position="7"/>
        <end position="28"/>
    </location>
</feature>
<protein>
    <recommendedName>
        <fullName evidence="4">VanZ-like domain-containing protein</fullName>
    </recommendedName>
</protein>
<name>A0A1G2DUF4_9BACT</name>
<accession>A0A1G2DUF4</accession>
<evidence type="ECO:0000313" key="3">
    <source>
        <dbReference type="Proteomes" id="UP000178472"/>
    </source>
</evidence>